<dbReference type="Gramene" id="Psat02G0558500-T1">
    <property type="protein sequence ID" value="KAI5440310.1"/>
    <property type="gene ID" value="KIW84_025585"/>
</dbReference>
<sequence length="295" mass="33885">MDFGTMRAKLHEGMYKTLEEFEHDVFLIFNNAMEFNSSSTIYFRQARAISELANKVFEVLRINPSKFQIEFSEVSRVNERTVGVHSNNVSGSSHGTSSRKSVKINFHDTSKHNHAIDVEVGTAPKFDILQVNLALILMNSFHPKLSEIQLQSIKENRRYKSISFDRRSTYRKFPQDKYKPIFSSIYDDKVKFLEQVSEEENGYKDSLMLFCKDLGPTAQQIAKRKLLGCEIRTASSMSLSQNPKGKTNMEIYGESSNSGYSTKYIEYFNLYSYGSKEQVSVSNQDTCQVQNVKIQ</sequence>
<accession>A0A9D4YN55</accession>
<evidence type="ECO:0000256" key="1">
    <source>
        <dbReference type="ARBA" id="ARBA00023117"/>
    </source>
</evidence>
<dbReference type="SUPFAM" id="SSF47370">
    <property type="entry name" value="Bromodomain"/>
    <property type="match status" value="1"/>
</dbReference>
<protein>
    <recommendedName>
        <fullName evidence="3">Bromo domain-containing protein</fullName>
    </recommendedName>
</protein>
<evidence type="ECO:0000256" key="2">
    <source>
        <dbReference type="PROSITE-ProRule" id="PRU00035"/>
    </source>
</evidence>
<dbReference type="InterPro" id="IPR036427">
    <property type="entry name" value="Bromodomain-like_sf"/>
</dbReference>
<evidence type="ECO:0000313" key="5">
    <source>
        <dbReference type="Proteomes" id="UP001058974"/>
    </source>
</evidence>
<dbReference type="InterPro" id="IPR051831">
    <property type="entry name" value="Bromodomain_contain_prot"/>
</dbReference>
<dbReference type="Gene3D" id="1.20.920.10">
    <property type="entry name" value="Bromodomain-like"/>
    <property type="match status" value="1"/>
</dbReference>
<dbReference type="PROSITE" id="PS50014">
    <property type="entry name" value="BROMODOMAIN_2"/>
    <property type="match status" value="1"/>
</dbReference>
<dbReference type="AlphaFoldDB" id="A0A9D4YN55"/>
<comment type="caution">
    <text evidence="4">The sequence shown here is derived from an EMBL/GenBank/DDBJ whole genome shotgun (WGS) entry which is preliminary data.</text>
</comment>
<keyword evidence="1 2" id="KW-0103">Bromodomain</keyword>
<dbReference type="CDD" id="cd04369">
    <property type="entry name" value="Bromodomain"/>
    <property type="match status" value="1"/>
</dbReference>
<dbReference type="Pfam" id="PF00439">
    <property type="entry name" value="Bromodomain"/>
    <property type="match status" value="1"/>
</dbReference>
<organism evidence="4 5">
    <name type="scientific">Pisum sativum</name>
    <name type="common">Garden pea</name>
    <name type="synonym">Lathyrus oleraceus</name>
    <dbReference type="NCBI Taxonomy" id="3888"/>
    <lineage>
        <taxon>Eukaryota</taxon>
        <taxon>Viridiplantae</taxon>
        <taxon>Streptophyta</taxon>
        <taxon>Embryophyta</taxon>
        <taxon>Tracheophyta</taxon>
        <taxon>Spermatophyta</taxon>
        <taxon>Magnoliopsida</taxon>
        <taxon>eudicotyledons</taxon>
        <taxon>Gunneridae</taxon>
        <taxon>Pentapetalae</taxon>
        <taxon>rosids</taxon>
        <taxon>fabids</taxon>
        <taxon>Fabales</taxon>
        <taxon>Fabaceae</taxon>
        <taxon>Papilionoideae</taxon>
        <taxon>50 kb inversion clade</taxon>
        <taxon>NPAAA clade</taxon>
        <taxon>Hologalegina</taxon>
        <taxon>IRL clade</taxon>
        <taxon>Fabeae</taxon>
        <taxon>Lathyrus</taxon>
    </lineage>
</organism>
<dbReference type="PANTHER" id="PTHR22881:SF26">
    <property type="entry name" value="BROMODOMAIN CONTAINING PROTEIN, EXPRESSED"/>
    <property type="match status" value="1"/>
</dbReference>
<gene>
    <name evidence="4" type="ORF">KIW84_025585</name>
</gene>
<dbReference type="PANTHER" id="PTHR22881">
    <property type="entry name" value="BROMODOMAIN CONTAINING PROTEIN"/>
    <property type="match status" value="1"/>
</dbReference>
<evidence type="ECO:0000259" key="3">
    <source>
        <dbReference type="PROSITE" id="PS50014"/>
    </source>
</evidence>
<proteinExistence type="predicted"/>
<dbReference type="Proteomes" id="UP001058974">
    <property type="component" value="Chromosome 2"/>
</dbReference>
<dbReference type="EMBL" id="JAMSHJ010000002">
    <property type="protein sequence ID" value="KAI5440310.1"/>
    <property type="molecule type" value="Genomic_DNA"/>
</dbReference>
<feature type="domain" description="Bromo" evidence="3">
    <location>
        <begin position="1"/>
        <end position="43"/>
    </location>
</feature>
<keyword evidence="5" id="KW-1185">Reference proteome</keyword>
<name>A0A9D4YN55_PEA</name>
<reference evidence="4 5" key="1">
    <citation type="journal article" date="2022" name="Nat. Genet.">
        <title>Improved pea reference genome and pan-genome highlight genomic features and evolutionary characteristics.</title>
        <authorList>
            <person name="Yang T."/>
            <person name="Liu R."/>
            <person name="Luo Y."/>
            <person name="Hu S."/>
            <person name="Wang D."/>
            <person name="Wang C."/>
            <person name="Pandey M.K."/>
            <person name="Ge S."/>
            <person name="Xu Q."/>
            <person name="Li N."/>
            <person name="Li G."/>
            <person name="Huang Y."/>
            <person name="Saxena R.K."/>
            <person name="Ji Y."/>
            <person name="Li M."/>
            <person name="Yan X."/>
            <person name="He Y."/>
            <person name="Liu Y."/>
            <person name="Wang X."/>
            <person name="Xiang C."/>
            <person name="Varshney R.K."/>
            <person name="Ding H."/>
            <person name="Gao S."/>
            <person name="Zong X."/>
        </authorList>
    </citation>
    <scope>NUCLEOTIDE SEQUENCE [LARGE SCALE GENOMIC DNA]</scope>
    <source>
        <strain evidence="4 5">cv. Zhongwan 6</strain>
    </source>
</reference>
<evidence type="ECO:0000313" key="4">
    <source>
        <dbReference type="EMBL" id="KAI5440310.1"/>
    </source>
</evidence>
<dbReference type="InterPro" id="IPR001487">
    <property type="entry name" value="Bromodomain"/>
</dbReference>